<name>A0AAD4F603_9PEZI</name>
<comment type="subcellular location">
    <subcellularLocation>
        <location evidence="1">Golgi apparatus membrane</location>
        <topology evidence="1">Peripheral membrane protein</topology>
    </subcellularLocation>
</comment>
<evidence type="ECO:0000256" key="7">
    <source>
        <dbReference type="ARBA" id="ARBA00023136"/>
    </source>
</evidence>
<dbReference type="Pfam" id="PF04136">
    <property type="entry name" value="COG3_N"/>
    <property type="match status" value="1"/>
</dbReference>
<protein>
    <recommendedName>
        <fullName evidence="3">Conserved oligomeric Golgi complex subunit 3</fullName>
    </recommendedName>
    <alternativeName>
        <fullName evidence="8">Component of oligomeric Golgi complex 3</fullName>
    </alternativeName>
</protein>
<dbReference type="GO" id="GO:0006891">
    <property type="term" value="P:intra-Golgi vesicle-mediated transport"/>
    <property type="evidence" value="ECO:0007669"/>
    <property type="project" value="TreeGrafter"/>
</dbReference>
<dbReference type="GO" id="GO:0006914">
    <property type="term" value="P:autophagy"/>
    <property type="evidence" value="ECO:0007669"/>
    <property type="project" value="TreeGrafter"/>
</dbReference>
<evidence type="ECO:0000259" key="10">
    <source>
        <dbReference type="Pfam" id="PF04136"/>
    </source>
</evidence>
<dbReference type="GO" id="GO:0005801">
    <property type="term" value="C:cis-Golgi network"/>
    <property type="evidence" value="ECO:0007669"/>
    <property type="project" value="InterPro"/>
</dbReference>
<dbReference type="GO" id="GO:0007030">
    <property type="term" value="P:Golgi organization"/>
    <property type="evidence" value="ECO:0007669"/>
    <property type="project" value="TreeGrafter"/>
</dbReference>
<evidence type="ECO:0000256" key="3">
    <source>
        <dbReference type="ARBA" id="ARBA00020976"/>
    </source>
</evidence>
<evidence type="ECO:0000256" key="6">
    <source>
        <dbReference type="ARBA" id="ARBA00023034"/>
    </source>
</evidence>
<dbReference type="PANTHER" id="PTHR13302:SF8">
    <property type="entry name" value="CONSERVED OLIGOMERIC GOLGI COMPLEX SUBUNIT 3"/>
    <property type="match status" value="1"/>
</dbReference>
<reference evidence="12" key="1">
    <citation type="submission" date="2023-02" db="EMBL/GenBank/DDBJ databases">
        <authorList>
            <person name="Palmer J.M."/>
        </authorList>
    </citation>
    <scope>NUCLEOTIDE SEQUENCE</scope>
    <source>
        <strain evidence="12">FW57</strain>
    </source>
</reference>
<feature type="compositionally biased region" description="Polar residues" evidence="9">
    <location>
        <begin position="33"/>
        <end position="42"/>
    </location>
</feature>
<dbReference type="InterPro" id="IPR048685">
    <property type="entry name" value="COG3_C"/>
</dbReference>
<keyword evidence="7" id="KW-0472">Membrane</keyword>
<evidence type="ECO:0000313" key="13">
    <source>
        <dbReference type="Proteomes" id="UP001197093"/>
    </source>
</evidence>
<dbReference type="GO" id="GO:0006886">
    <property type="term" value="P:intracellular protein transport"/>
    <property type="evidence" value="ECO:0007669"/>
    <property type="project" value="InterPro"/>
</dbReference>
<evidence type="ECO:0000256" key="1">
    <source>
        <dbReference type="ARBA" id="ARBA00004395"/>
    </source>
</evidence>
<keyword evidence="5" id="KW-0653">Protein transport</keyword>
<keyword evidence="4" id="KW-0813">Transport</keyword>
<dbReference type="EMBL" id="JAHCVI010000001">
    <property type="protein sequence ID" value="KAG7293772.1"/>
    <property type="molecule type" value="Genomic_DNA"/>
</dbReference>
<dbReference type="Proteomes" id="UP001197093">
    <property type="component" value="Unassembled WGS sequence"/>
</dbReference>
<accession>A0AAD4F603</accession>
<dbReference type="InterPro" id="IPR007265">
    <property type="entry name" value="COG_su3"/>
</dbReference>
<feature type="domain" description="Conserved oligomeric Golgi complex subunit 3 C-terminal" evidence="11">
    <location>
        <begin position="308"/>
        <end position="634"/>
    </location>
</feature>
<comment type="caution">
    <text evidence="12">The sequence shown here is derived from an EMBL/GenBank/DDBJ whole genome shotgun (WGS) entry which is preliminary data.</text>
</comment>
<proteinExistence type="inferred from homology"/>
<evidence type="ECO:0000256" key="2">
    <source>
        <dbReference type="ARBA" id="ARBA00009936"/>
    </source>
</evidence>
<sequence length="822" mass="88794">MYEEPWYSFVPELQQRQPASGTQGASGHRRKQSLLQQPNSTAEQDDTAEPLPALFEDQEDANSPPEPTLSRRAKSYSDFYDIVKAQLASHAPKKRRKGRRRDRTWDALALPESVTARLPVEEERRDDALDKELLQASQQEYLLYHDELAMTERHLGTLIADADNALQVLESLCQSFRAVDEQTSSFQAQCDGLLTEQRRLETLADAVGTDLQYYTYLDSATRRLNAPGAGRLVEGGSFAEILSTLDSCIEFMTKNSSYRDAESYLARYTALLTKALHLLEVGFVNHLNKVSVEISRQVAATQSESARHALAYGRFEEMVLESYSLIPNVQAVVQSAYEPDGQPAPSPNAGIYANTASNVFHSYWAARERDLKPIIQHDLDVFKEEAKESIESASRNFVKQCFERSYNEAGLFRSIFSIDAHYSTDPDSAFAVLKAQRTILTGANVAPIAANLQSVLQTSDLQTICNLVGWVTNEYLLPEYDEDETPFVGRCRELAARLLAEHLWTFTDAFFEAEIAKSITKAAVPPEALKIGPVTNGDVASNAFPPIKRALELLVLFDQSMPKERCQRNSTVIFKLIKESIAAVQRAEARIKSTTPSKPGSGSAAGSTDPDLFTIKNLLILKNELMTLEIGDVRGGGGGGGSLPGTALGAAAGSASSLAGNMQHYLLGGGLLHTFGSLSTYIPGSSLWSRSGANTPAPGGRAVGGTPGATPRLGGGSLGGGGGGCGVDDASEQLDGLLRQAIHAFTRRWAGVLNEARGVVGGASGGSGNGKVLGGRNVGKEMLERAFSGQPEVVGKLKEAIQIEAEGLVQAKGEGRSYVTRV</sequence>
<keyword evidence="6" id="KW-0333">Golgi apparatus</keyword>
<comment type="similarity">
    <text evidence="2">Belongs to the COG3 family.</text>
</comment>
<feature type="region of interest" description="Disordered" evidence="9">
    <location>
        <begin position="1"/>
        <end position="72"/>
    </location>
</feature>
<dbReference type="Pfam" id="PF20671">
    <property type="entry name" value="COG3_C"/>
    <property type="match status" value="1"/>
</dbReference>
<evidence type="ECO:0000256" key="5">
    <source>
        <dbReference type="ARBA" id="ARBA00022927"/>
    </source>
</evidence>
<dbReference type="GO" id="GO:0017119">
    <property type="term" value="C:Golgi transport complex"/>
    <property type="evidence" value="ECO:0007669"/>
    <property type="project" value="TreeGrafter"/>
</dbReference>
<feature type="domain" description="Conserved oligomeric Golgi complex subunit 3 N-terminal" evidence="10">
    <location>
        <begin position="144"/>
        <end position="288"/>
    </location>
</feature>
<evidence type="ECO:0000313" key="12">
    <source>
        <dbReference type="EMBL" id="KAG7293772.1"/>
    </source>
</evidence>
<dbReference type="PANTHER" id="PTHR13302">
    <property type="entry name" value="CONSERVED OLIGOMERIC GOLGI COMPLEX COMPONENT 3"/>
    <property type="match status" value="1"/>
</dbReference>
<organism evidence="12 13">
    <name type="scientific">Staphylotrichum longicolle</name>
    <dbReference type="NCBI Taxonomy" id="669026"/>
    <lineage>
        <taxon>Eukaryota</taxon>
        <taxon>Fungi</taxon>
        <taxon>Dikarya</taxon>
        <taxon>Ascomycota</taxon>
        <taxon>Pezizomycotina</taxon>
        <taxon>Sordariomycetes</taxon>
        <taxon>Sordariomycetidae</taxon>
        <taxon>Sordariales</taxon>
        <taxon>Chaetomiaceae</taxon>
        <taxon>Staphylotrichum</taxon>
    </lineage>
</organism>
<dbReference type="InterPro" id="IPR048320">
    <property type="entry name" value="COG3_N"/>
</dbReference>
<gene>
    <name evidence="12" type="ORF">NEMBOFW57_003829</name>
</gene>
<evidence type="ECO:0000259" key="11">
    <source>
        <dbReference type="Pfam" id="PF20671"/>
    </source>
</evidence>
<evidence type="ECO:0000256" key="4">
    <source>
        <dbReference type="ARBA" id="ARBA00022448"/>
    </source>
</evidence>
<evidence type="ECO:0000256" key="8">
    <source>
        <dbReference type="ARBA" id="ARBA00031339"/>
    </source>
</evidence>
<dbReference type="AlphaFoldDB" id="A0AAD4F603"/>
<dbReference type="GO" id="GO:0000139">
    <property type="term" value="C:Golgi membrane"/>
    <property type="evidence" value="ECO:0007669"/>
    <property type="project" value="UniProtKB-SubCell"/>
</dbReference>
<feature type="compositionally biased region" description="Polar residues" evidence="9">
    <location>
        <begin position="14"/>
        <end position="25"/>
    </location>
</feature>
<evidence type="ECO:0000256" key="9">
    <source>
        <dbReference type="SAM" id="MobiDB-lite"/>
    </source>
</evidence>
<keyword evidence="13" id="KW-1185">Reference proteome</keyword>